<evidence type="ECO:0000256" key="7">
    <source>
        <dbReference type="ARBA" id="ARBA00023212"/>
    </source>
</evidence>
<keyword evidence="11" id="KW-1185">Reference proteome</keyword>
<dbReference type="KEGG" id="oml:112159774"/>
<proteinExistence type="inferred from homology"/>
<dbReference type="Ensembl" id="ENSOMET00000032627.1">
    <property type="protein sequence ID" value="ENSOMEP00000029770.1"/>
    <property type="gene ID" value="ENSOMEG00000013628.1"/>
</dbReference>
<dbReference type="GO" id="GO:0036064">
    <property type="term" value="C:ciliary basal body"/>
    <property type="evidence" value="ECO:0007669"/>
    <property type="project" value="TreeGrafter"/>
</dbReference>
<evidence type="ECO:0000256" key="1">
    <source>
        <dbReference type="ARBA" id="ARBA00004430"/>
    </source>
</evidence>
<comment type="similarity">
    <text evidence="2">Belongs to the CFAP206 family.</text>
</comment>
<dbReference type="AlphaFoldDB" id="A0A3B3DK48"/>
<dbReference type="Pfam" id="PF12018">
    <property type="entry name" value="FAP206"/>
    <property type="match status" value="1"/>
</dbReference>
<reference evidence="10" key="1">
    <citation type="submission" date="2025-08" db="UniProtKB">
        <authorList>
            <consortium name="Ensembl"/>
        </authorList>
    </citation>
    <scope>IDENTIFICATION</scope>
</reference>
<dbReference type="OMA" id="QLMELMC"/>
<dbReference type="GO" id="GO:0005930">
    <property type="term" value="C:axoneme"/>
    <property type="evidence" value="ECO:0007669"/>
    <property type="project" value="UniProtKB-SubCell"/>
</dbReference>
<dbReference type="GeneID" id="112159774"/>
<protein>
    <recommendedName>
        <fullName evidence="3">Cilia- and flagella-associated protein 206</fullName>
    </recommendedName>
</protein>
<evidence type="ECO:0000256" key="2">
    <source>
        <dbReference type="ARBA" id="ARBA00010500"/>
    </source>
</evidence>
<dbReference type="PANTHER" id="PTHR21442">
    <property type="entry name" value="CILIA- AND FLAGELLA-ASSOCIATED PROTEIN 206"/>
    <property type="match status" value="1"/>
</dbReference>
<name>A0A3B3DK48_ORYME</name>
<keyword evidence="4" id="KW-0963">Cytoplasm</keyword>
<organism evidence="10 11">
    <name type="scientific">Oryzias melastigma</name>
    <name type="common">Marine medaka</name>
    <dbReference type="NCBI Taxonomy" id="30732"/>
    <lineage>
        <taxon>Eukaryota</taxon>
        <taxon>Metazoa</taxon>
        <taxon>Chordata</taxon>
        <taxon>Craniata</taxon>
        <taxon>Vertebrata</taxon>
        <taxon>Euteleostomi</taxon>
        <taxon>Actinopterygii</taxon>
        <taxon>Neopterygii</taxon>
        <taxon>Teleostei</taxon>
        <taxon>Neoteleostei</taxon>
        <taxon>Acanthomorphata</taxon>
        <taxon>Ovalentaria</taxon>
        <taxon>Atherinomorphae</taxon>
        <taxon>Beloniformes</taxon>
        <taxon>Adrianichthyidae</taxon>
        <taxon>Oryziinae</taxon>
        <taxon>Oryzias</taxon>
    </lineage>
</organism>
<evidence type="ECO:0000256" key="5">
    <source>
        <dbReference type="ARBA" id="ARBA00022794"/>
    </source>
</evidence>
<comment type="subcellular location">
    <subcellularLocation>
        <location evidence="1">Cytoplasm</location>
        <location evidence="1">Cytoskeleton</location>
        <location evidence="1">Cilium axoneme</location>
    </subcellularLocation>
</comment>
<evidence type="ECO:0000256" key="9">
    <source>
        <dbReference type="ARBA" id="ARBA00045321"/>
    </source>
</evidence>
<keyword evidence="5" id="KW-0970">Cilium biogenesis/degradation</keyword>
<comment type="function">
    <text evidence="9">Essential for sperm motility and is involved in the regulation of the beating frequency of motile cilia on the epithelial cells of the respiratory tract. Required for the establishment of radial spokes in sperm flagella.</text>
</comment>
<accession>A0A3B3DK48</accession>
<dbReference type="PANTHER" id="PTHR21442:SF0">
    <property type="entry name" value="CILIA- AND FLAGELLA-ASSOCIATED PROTEIN 206"/>
    <property type="match status" value="1"/>
</dbReference>
<dbReference type="GO" id="GO:1901317">
    <property type="term" value="P:regulation of flagellated sperm motility"/>
    <property type="evidence" value="ECO:0007669"/>
    <property type="project" value="TreeGrafter"/>
</dbReference>
<dbReference type="GO" id="GO:0031514">
    <property type="term" value="C:motile cilium"/>
    <property type="evidence" value="ECO:0007669"/>
    <property type="project" value="Ensembl"/>
</dbReference>
<dbReference type="PaxDb" id="30732-ENSOMEP00000029770"/>
<evidence type="ECO:0000256" key="3">
    <source>
        <dbReference type="ARBA" id="ARBA00021602"/>
    </source>
</evidence>
<evidence type="ECO:0000256" key="4">
    <source>
        <dbReference type="ARBA" id="ARBA00022490"/>
    </source>
</evidence>
<evidence type="ECO:0000313" key="10">
    <source>
        <dbReference type="Ensembl" id="ENSOMEP00000029770.1"/>
    </source>
</evidence>
<dbReference type="CTD" id="154313"/>
<dbReference type="GO" id="GO:0007288">
    <property type="term" value="P:sperm axoneme assembly"/>
    <property type="evidence" value="ECO:0007669"/>
    <property type="project" value="TreeGrafter"/>
</dbReference>
<evidence type="ECO:0000256" key="6">
    <source>
        <dbReference type="ARBA" id="ARBA00023069"/>
    </source>
</evidence>
<dbReference type="Proteomes" id="UP000261560">
    <property type="component" value="Unplaced"/>
</dbReference>
<dbReference type="RefSeq" id="XP_024149804.1">
    <property type="nucleotide sequence ID" value="XM_024294036.1"/>
</dbReference>
<reference evidence="10" key="2">
    <citation type="submission" date="2025-09" db="UniProtKB">
        <authorList>
            <consortium name="Ensembl"/>
        </authorList>
    </citation>
    <scope>IDENTIFICATION</scope>
</reference>
<sequence>MSQFDAERDIQNIVGELVQECTRRGHVLTETLVTFMVKAVILDPTNGIDAERKLTEQDTEKLKKLCLEKLLEKGSPSLDSIKMQLYFYMNYTSQREFLKEIHVSLDSRLCPLSRQITDCRVKTSQESDAVYSRIITYILLQSSMGSPTDVDSVQEVKAALQSIFPQSELRSFMFLPKKKKEEQLQELAMISTGIRLFNKASQDREGQFDIRELLPTVLKDALSSTGQTIRKELSETRTLAWKFTAVLEKLTQCSRQRRHSEDPVALLKQALYNVRAHEGFLKVLLTDASSCEKVVELLQTDLSSQLKILTETLKPSETAPAQRVITSFKALSSMWSRLLDEAELLNFLHNISVNLRPFVASQASVGSEAGLDSLQGAAEVKSDEQRVAESSGEQIDPAQAETKEWLMPEAASSYSELPLQYNGFCGYTLVNSDGLLLPGNPHIGVLKHEGKLYAFSSKEAALKFASSPDAFAAEVVEKVKRSPELIPLLNLHQQLSYANPYSVVKKEENLGTGSSCKCDSGTQTDIHPIETNIDKSYEWNEWELRRKALQLVNLRKKVTHSSQTNQSHMRRENATQTWLQKDAACQSKRDCGSNATVPHVYLAGVTGQKQAHVVKVNLSKPAYED</sequence>
<dbReference type="GeneTree" id="ENSGT00390000016036"/>
<keyword evidence="7" id="KW-0206">Cytoskeleton</keyword>
<dbReference type="GO" id="GO:0003356">
    <property type="term" value="P:regulation of cilium beat frequency"/>
    <property type="evidence" value="ECO:0007669"/>
    <property type="project" value="TreeGrafter"/>
</dbReference>
<dbReference type="STRING" id="30732.ENSOMEP00000029770"/>
<dbReference type="OrthoDB" id="10251073at2759"/>
<dbReference type="InterPro" id="IPR021897">
    <property type="entry name" value="FAP206"/>
</dbReference>
<keyword evidence="6" id="KW-0969">Cilium</keyword>
<evidence type="ECO:0000313" key="11">
    <source>
        <dbReference type="Proteomes" id="UP000261560"/>
    </source>
</evidence>
<evidence type="ECO:0000256" key="8">
    <source>
        <dbReference type="ARBA" id="ARBA00023273"/>
    </source>
</evidence>
<keyword evidence="8" id="KW-0966">Cell projection</keyword>